<organism evidence="3 4">
    <name type="scientific">Okeania hirsuta</name>
    <dbReference type="NCBI Taxonomy" id="1458930"/>
    <lineage>
        <taxon>Bacteria</taxon>
        <taxon>Bacillati</taxon>
        <taxon>Cyanobacteriota</taxon>
        <taxon>Cyanophyceae</taxon>
        <taxon>Oscillatoriophycideae</taxon>
        <taxon>Oscillatoriales</taxon>
        <taxon>Microcoleaceae</taxon>
        <taxon>Okeania</taxon>
    </lineage>
</organism>
<dbReference type="PANTHER" id="PTHR22981">
    <property type="entry name" value="3-HYDROXYISOBUTYRATE DEHYDROGENASE-RELATED"/>
    <property type="match status" value="1"/>
</dbReference>
<dbReference type="Proteomes" id="UP000269154">
    <property type="component" value="Unassembled WGS sequence"/>
</dbReference>
<dbReference type="Pfam" id="PF03446">
    <property type="entry name" value="NAD_binding_2"/>
    <property type="match status" value="1"/>
</dbReference>
<protein>
    <submittedName>
        <fullName evidence="3">NAD(P)-dependent oxidoreductase</fullName>
    </submittedName>
</protein>
<accession>A0A3N6MZ96</accession>
<sequence>MKNKATVAYIGTGHMGRPMIFKLLELGYPVQVYDKYPEAAKTVIEAGAVWCNSPQEVAQNADIVITNLPLPHHVTENILGENGALNGMKTGSTWIDFSTTDYHNTKYIAGEAKKKGVYSLEAPVSNLSHMGVDFGNMSFYVSGDREGFDISKEVLNGVGKISFFVMNQIGEAQAVKLLTNLLCYTAIVVLGEVLIIAKTCGIPLDWMWQFMKASQANSFAAEQISPFIFDGSYDNSCSLEIAAKDSDLTVKLAEEFNVPLPLGKIIEARYRQAGKTYKFSENYIIVTKLVEDENNIDLRIPGFTAPSPYGLNRNYVYSNEFVKDDFGRIKPHPYQFNYDRPQQKLQEPLEEIAQTLTELMAYINYLILQESYKLGQKIGLSQDLLVKVIRWGCGSSWVSDNENSYQPNDRIVAKFKDYNFDQKVNIPTINKIIAVLEE</sequence>
<feature type="domain" description="3-hydroxyisobutyrate dehydrogenase-like NAD-binding" evidence="2">
    <location>
        <begin position="170"/>
        <end position="277"/>
    </location>
</feature>
<evidence type="ECO:0000313" key="4">
    <source>
        <dbReference type="Proteomes" id="UP000269154"/>
    </source>
</evidence>
<dbReference type="InterPro" id="IPR008927">
    <property type="entry name" value="6-PGluconate_DH-like_C_sf"/>
</dbReference>
<feature type="domain" description="6-phosphogluconate dehydrogenase NADP-binding" evidence="1">
    <location>
        <begin position="6"/>
        <end position="161"/>
    </location>
</feature>
<dbReference type="InterPro" id="IPR029154">
    <property type="entry name" value="HIBADH-like_NADP-bd"/>
</dbReference>
<dbReference type="Gene3D" id="1.10.1040.10">
    <property type="entry name" value="N-(1-d-carboxylethyl)-l-norvaline Dehydrogenase, domain 2"/>
    <property type="match status" value="2"/>
</dbReference>
<dbReference type="SUPFAM" id="SSF48179">
    <property type="entry name" value="6-phosphogluconate dehydrogenase C-terminal domain-like"/>
    <property type="match status" value="1"/>
</dbReference>
<dbReference type="InterPro" id="IPR013328">
    <property type="entry name" value="6PGD_dom2"/>
</dbReference>
<dbReference type="GO" id="GO:0051287">
    <property type="term" value="F:NAD binding"/>
    <property type="evidence" value="ECO:0007669"/>
    <property type="project" value="InterPro"/>
</dbReference>
<dbReference type="Pfam" id="PF14833">
    <property type="entry name" value="NAD_binding_11"/>
    <property type="match status" value="1"/>
</dbReference>
<dbReference type="InterPro" id="IPR036291">
    <property type="entry name" value="NAD(P)-bd_dom_sf"/>
</dbReference>
<evidence type="ECO:0000259" key="1">
    <source>
        <dbReference type="Pfam" id="PF03446"/>
    </source>
</evidence>
<dbReference type="AlphaFoldDB" id="A0A3N6MZ96"/>
<proteinExistence type="predicted"/>
<evidence type="ECO:0000313" key="3">
    <source>
        <dbReference type="EMBL" id="RQH25697.1"/>
    </source>
</evidence>
<dbReference type="InterPro" id="IPR006115">
    <property type="entry name" value="6PGDH_NADP-bd"/>
</dbReference>
<gene>
    <name evidence="3" type="ORF">D5R40_29285</name>
</gene>
<evidence type="ECO:0000259" key="2">
    <source>
        <dbReference type="Pfam" id="PF14833"/>
    </source>
</evidence>
<dbReference type="Gene3D" id="3.40.50.720">
    <property type="entry name" value="NAD(P)-binding Rossmann-like Domain"/>
    <property type="match status" value="1"/>
</dbReference>
<dbReference type="PANTHER" id="PTHR22981:SF84">
    <property type="entry name" value="3-HYDROXYISOBUTYRATE DEHYDROGENASE"/>
    <property type="match status" value="1"/>
</dbReference>
<dbReference type="OrthoDB" id="9786703at2"/>
<keyword evidence="4" id="KW-1185">Reference proteome</keyword>
<comment type="caution">
    <text evidence="3">The sequence shown here is derived from an EMBL/GenBank/DDBJ whole genome shotgun (WGS) entry which is preliminary data.</text>
</comment>
<dbReference type="GO" id="GO:0050661">
    <property type="term" value="F:NADP binding"/>
    <property type="evidence" value="ECO:0007669"/>
    <property type="project" value="InterPro"/>
</dbReference>
<name>A0A3N6MZ96_9CYAN</name>
<dbReference type="GO" id="GO:0016616">
    <property type="term" value="F:oxidoreductase activity, acting on the CH-OH group of donors, NAD or NADP as acceptor"/>
    <property type="evidence" value="ECO:0007669"/>
    <property type="project" value="TreeGrafter"/>
</dbReference>
<dbReference type="SUPFAM" id="SSF51735">
    <property type="entry name" value="NAD(P)-binding Rossmann-fold domains"/>
    <property type="match status" value="1"/>
</dbReference>
<reference evidence="3 4" key="1">
    <citation type="journal article" date="2018" name="ACS Chem. Biol.">
        <title>Ketoreductase domain dysfunction expands chemodiversity: malyngamide biosynthesis in the cyanobacterium Okeania hirsuta.</title>
        <authorList>
            <person name="Moss N.A."/>
            <person name="Leao T."/>
            <person name="Rankin M."/>
            <person name="McCullough T.M."/>
            <person name="Qu P."/>
            <person name="Korobeynikov A."/>
            <person name="Smith J.L."/>
            <person name="Gerwick L."/>
            <person name="Gerwick W.H."/>
        </authorList>
    </citation>
    <scope>NUCLEOTIDE SEQUENCE [LARGE SCALE GENOMIC DNA]</scope>
    <source>
        <strain evidence="3 4">PAB10Feb10-1</strain>
    </source>
</reference>
<dbReference type="EMBL" id="RCBY01000304">
    <property type="protein sequence ID" value="RQH25697.1"/>
    <property type="molecule type" value="Genomic_DNA"/>
</dbReference>